<comment type="similarity">
    <text evidence="2">Belongs to the peptidase A22B family.</text>
</comment>
<dbReference type="GO" id="GO:0033619">
    <property type="term" value="P:membrane protein proteolysis"/>
    <property type="evidence" value="ECO:0007669"/>
    <property type="project" value="TreeGrafter"/>
</dbReference>
<keyword evidence="5" id="KW-0256">Endoplasmic reticulum</keyword>
<feature type="transmembrane region" description="Helical" evidence="9">
    <location>
        <begin position="200"/>
        <end position="217"/>
    </location>
</feature>
<dbReference type="GO" id="GO:0006465">
    <property type="term" value="P:signal peptide processing"/>
    <property type="evidence" value="ECO:0007669"/>
    <property type="project" value="TreeGrafter"/>
</dbReference>
<feature type="region of interest" description="Disordered" evidence="8">
    <location>
        <begin position="38"/>
        <end position="58"/>
    </location>
</feature>
<sequence>MSDAHTSVVDWDLLTSYAGLLVLALSAIYAGAHGSLPPARNPDGSKSREELEEEEGQERMGAGDAWLFPVVGSATLVGLYAVVKYFGTAWINWALGAYFSVAGIGAVWKSLIGLTRWAVGEERWLVFDEVEVVVTKGRRDAAKNKFTLSLRTPSLFLLPLALFPSLLYSFYSRSALLTDVLGLAFAHSALSLLKLDSFRTGCILLGGLFIYDVWWVFGTDVMVKVATSLDVPIKLLFPKSLASLLPFSFSLSSPFIVVAAQAPARGYTMLGLGDVVVPGVFVALGLRWDYHRALARGGGFSKPYFWALMGAYAAGLGGTMGVMHVFHRAQPALLYLSPACVGAFAATAAWRGELGSAWGWCDGATEEA</sequence>
<evidence type="ECO:0000256" key="4">
    <source>
        <dbReference type="ARBA" id="ARBA00022801"/>
    </source>
</evidence>
<feature type="transmembrane region" description="Helical" evidence="9">
    <location>
        <begin position="89"/>
        <end position="108"/>
    </location>
</feature>
<evidence type="ECO:0000256" key="3">
    <source>
        <dbReference type="ARBA" id="ARBA00022692"/>
    </source>
</evidence>
<name>A0AAD7HQD1_9AGAR</name>
<dbReference type="AlphaFoldDB" id="A0AAD7HQD1"/>
<evidence type="ECO:0000256" key="8">
    <source>
        <dbReference type="SAM" id="MobiDB-lite"/>
    </source>
</evidence>
<accession>A0AAD7HQD1</accession>
<keyword evidence="7 9" id="KW-0472">Membrane</keyword>
<reference evidence="10" key="1">
    <citation type="submission" date="2023-03" db="EMBL/GenBank/DDBJ databases">
        <title>Massive genome expansion in bonnet fungi (Mycena s.s.) driven by repeated elements and novel gene families across ecological guilds.</title>
        <authorList>
            <consortium name="Lawrence Berkeley National Laboratory"/>
            <person name="Harder C.B."/>
            <person name="Miyauchi S."/>
            <person name="Viragh M."/>
            <person name="Kuo A."/>
            <person name="Thoen E."/>
            <person name="Andreopoulos B."/>
            <person name="Lu D."/>
            <person name="Skrede I."/>
            <person name="Drula E."/>
            <person name="Henrissat B."/>
            <person name="Morin E."/>
            <person name="Kohler A."/>
            <person name="Barry K."/>
            <person name="LaButti K."/>
            <person name="Morin E."/>
            <person name="Salamov A."/>
            <person name="Lipzen A."/>
            <person name="Mereny Z."/>
            <person name="Hegedus B."/>
            <person name="Baldrian P."/>
            <person name="Stursova M."/>
            <person name="Weitz H."/>
            <person name="Taylor A."/>
            <person name="Grigoriev I.V."/>
            <person name="Nagy L.G."/>
            <person name="Martin F."/>
            <person name="Kauserud H."/>
        </authorList>
    </citation>
    <scope>NUCLEOTIDE SEQUENCE</scope>
    <source>
        <strain evidence="10">CBHHK188m</strain>
    </source>
</reference>
<evidence type="ECO:0000256" key="2">
    <source>
        <dbReference type="ARBA" id="ARBA00006859"/>
    </source>
</evidence>
<evidence type="ECO:0000256" key="6">
    <source>
        <dbReference type="ARBA" id="ARBA00022989"/>
    </source>
</evidence>
<dbReference type="EMBL" id="JARJLG010000225">
    <property type="protein sequence ID" value="KAJ7725835.1"/>
    <property type="molecule type" value="Genomic_DNA"/>
</dbReference>
<feature type="transmembrane region" description="Helical" evidence="9">
    <location>
        <begin position="333"/>
        <end position="350"/>
    </location>
</feature>
<feature type="transmembrane region" description="Helical" evidence="9">
    <location>
        <begin position="304"/>
        <end position="326"/>
    </location>
</feature>
<dbReference type="Pfam" id="PF04258">
    <property type="entry name" value="Peptidase_A22B"/>
    <property type="match status" value="1"/>
</dbReference>
<dbReference type="Proteomes" id="UP001215280">
    <property type="component" value="Unassembled WGS sequence"/>
</dbReference>
<feature type="transmembrane region" description="Helical" evidence="9">
    <location>
        <begin position="237"/>
        <end position="260"/>
    </location>
</feature>
<comment type="subcellular location">
    <subcellularLocation>
        <location evidence="1">Endoplasmic reticulum membrane</location>
        <topology evidence="1">Multi-pass membrane protein</topology>
    </subcellularLocation>
</comment>
<dbReference type="PANTHER" id="PTHR12174:SF23">
    <property type="entry name" value="MINOR HISTOCOMPATIBILITY ANTIGEN H13"/>
    <property type="match status" value="1"/>
</dbReference>
<evidence type="ECO:0000256" key="5">
    <source>
        <dbReference type="ARBA" id="ARBA00022824"/>
    </source>
</evidence>
<evidence type="ECO:0000256" key="1">
    <source>
        <dbReference type="ARBA" id="ARBA00004477"/>
    </source>
</evidence>
<dbReference type="PANTHER" id="PTHR12174">
    <property type="entry name" value="SIGNAL PEPTIDE PEPTIDASE"/>
    <property type="match status" value="1"/>
</dbReference>
<dbReference type="InterPro" id="IPR006639">
    <property type="entry name" value="Preselin/SPP"/>
</dbReference>
<evidence type="ECO:0000313" key="10">
    <source>
        <dbReference type="EMBL" id="KAJ7725835.1"/>
    </source>
</evidence>
<dbReference type="SMART" id="SM00730">
    <property type="entry name" value="PSN"/>
    <property type="match status" value="1"/>
</dbReference>
<keyword evidence="3 9" id="KW-0812">Transmembrane</keyword>
<dbReference type="GO" id="GO:0098553">
    <property type="term" value="C:lumenal side of endoplasmic reticulum membrane"/>
    <property type="evidence" value="ECO:0007669"/>
    <property type="project" value="TreeGrafter"/>
</dbReference>
<dbReference type="GO" id="GO:0042500">
    <property type="term" value="F:aspartic endopeptidase activity, intramembrane cleaving"/>
    <property type="evidence" value="ECO:0007669"/>
    <property type="project" value="InterPro"/>
</dbReference>
<comment type="caution">
    <text evidence="10">The sequence shown here is derived from an EMBL/GenBank/DDBJ whole genome shotgun (WGS) entry which is preliminary data.</text>
</comment>
<proteinExistence type="inferred from homology"/>
<dbReference type="InterPro" id="IPR007369">
    <property type="entry name" value="Peptidase_A22B_SPP"/>
</dbReference>
<feature type="non-terminal residue" evidence="10">
    <location>
        <position position="368"/>
    </location>
</feature>
<dbReference type="GO" id="GO:0098554">
    <property type="term" value="C:cytoplasmic side of endoplasmic reticulum membrane"/>
    <property type="evidence" value="ECO:0007669"/>
    <property type="project" value="TreeGrafter"/>
</dbReference>
<keyword evidence="6 9" id="KW-1133">Transmembrane helix</keyword>
<keyword evidence="4" id="KW-0378">Hydrolase</keyword>
<organism evidence="10 11">
    <name type="scientific">Mycena maculata</name>
    <dbReference type="NCBI Taxonomy" id="230809"/>
    <lineage>
        <taxon>Eukaryota</taxon>
        <taxon>Fungi</taxon>
        <taxon>Dikarya</taxon>
        <taxon>Basidiomycota</taxon>
        <taxon>Agaricomycotina</taxon>
        <taxon>Agaricomycetes</taxon>
        <taxon>Agaricomycetidae</taxon>
        <taxon>Agaricales</taxon>
        <taxon>Marasmiineae</taxon>
        <taxon>Mycenaceae</taxon>
        <taxon>Mycena</taxon>
    </lineage>
</organism>
<evidence type="ECO:0000313" key="11">
    <source>
        <dbReference type="Proteomes" id="UP001215280"/>
    </source>
</evidence>
<evidence type="ECO:0000256" key="9">
    <source>
        <dbReference type="SAM" id="Phobius"/>
    </source>
</evidence>
<feature type="transmembrane region" description="Helical" evidence="9">
    <location>
        <begin position="267"/>
        <end position="284"/>
    </location>
</feature>
<feature type="transmembrane region" description="Helical" evidence="9">
    <location>
        <begin position="148"/>
        <end position="168"/>
    </location>
</feature>
<evidence type="ECO:0000256" key="7">
    <source>
        <dbReference type="ARBA" id="ARBA00023136"/>
    </source>
</evidence>
<keyword evidence="11" id="KW-1185">Reference proteome</keyword>
<feature type="transmembrane region" description="Helical" evidence="9">
    <location>
        <begin position="14"/>
        <end position="32"/>
    </location>
</feature>
<protein>
    <submittedName>
        <fullName evidence="10">Peptidase A22B, signal peptide peptidase</fullName>
    </submittedName>
</protein>
<feature type="transmembrane region" description="Helical" evidence="9">
    <location>
        <begin position="65"/>
        <end position="83"/>
    </location>
</feature>
<gene>
    <name evidence="10" type="ORF">DFH07DRAFT_896768</name>
</gene>